<keyword evidence="1" id="KW-0812">Transmembrane</keyword>
<keyword evidence="1" id="KW-0472">Membrane</keyword>
<keyword evidence="1" id="KW-1133">Transmembrane helix</keyword>
<dbReference type="Proteomes" id="UP001175228">
    <property type="component" value="Unassembled WGS sequence"/>
</dbReference>
<evidence type="ECO:0000256" key="1">
    <source>
        <dbReference type="SAM" id="Phobius"/>
    </source>
</evidence>
<keyword evidence="3" id="KW-1185">Reference proteome</keyword>
<dbReference type="EMBL" id="JAUEPU010000034">
    <property type="protein sequence ID" value="KAK0490134.1"/>
    <property type="molecule type" value="Genomic_DNA"/>
</dbReference>
<gene>
    <name evidence="2" type="ORF">EDD18DRAFT_1334714</name>
</gene>
<accession>A0AA39PTZ7</accession>
<comment type="caution">
    <text evidence="2">The sequence shown here is derived from an EMBL/GenBank/DDBJ whole genome shotgun (WGS) entry which is preliminary data.</text>
</comment>
<reference evidence="2" key="1">
    <citation type="submission" date="2023-06" db="EMBL/GenBank/DDBJ databases">
        <authorList>
            <consortium name="Lawrence Berkeley National Laboratory"/>
            <person name="Ahrendt S."/>
            <person name="Sahu N."/>
            <person name="Indic B."/>
            <person name="Wong-Bajracharya J."/>
            <person name="Merenyi Z."/>
            <person name="Ke H.-M."/>
            <person name="Monk M."/>
            <person name="Kocsube S."/>
            <person name="Drula E."/>
            <person name="Lipzen A."/>
            <person name="Balint B."/>
            <person name="Henrissat B."/>
            <person name="Andreopoulos B."/>
            <person name="Martin F.M."/>
            <person name="Harder C.B."/>
            <person name="Rigling D."/>
            <person name="Ford K.L."/>
            <person name="Foster G.D."/>
            <person name="Pangilinan J."/>
            <person name="Papanicolaou A."/>
            <person name="Barry K."/>
            <person name="LaButti K."/>
            <person name="Viragh M."/>
            <person name="Koriabine M."/>
            <person name="Yan M."/>
            <person name="Riley R."/>
            <person name="Champramary S."/>
            <person name="Plett K.L."/>
            <person name="Tsai I.J."/>
            <person name="Slot J."/>
            <person name="Sipos G."/>
            <person name="Plett J."/>
            <person name="Nagy L.G."/>
            <person name="Grigoriev I.V."/>
        </authorList>
    </citation>
    <scope>NUCLEOTIDE SEQUENCE</scope>
    <source>
        <strain evidence="2">HWK02</strain>
    </source>
</reference>
<protein>
    <submittedName>
        <fullName evidence="2">Uncharacterized protein</fullName>
    </submittedName>
</protein>
<sequence length="176" mass="19626">MYSYKLRQSNIQVTAQTDDRSRPLATKSKLAVPTTYFSLLYIFASSVAYRVTSQRWMYVPGSSQGTVPSLRLVTVHRFGVMAYAINPVDLRELTTTFQRATTIYIEQMPSSGIFLPYIATMPNAPPAFASMGRITCHYPPLGNGYRHAPEFFETASNAAFLHKDLMPLVLDNASGV</sequence>
<feature type="transmembrane region" description="Helical" evidence="1">
    <location>
        <begin position="30"/>
        <end position="49"/>
    </location>
</feature>
<evidence type="ECO:0000313" key="2">
    <source>
        <dbReference type="EMBL" id="KAK0490134.1"/>
    </source>
</evidence>
<name>A0AA39PTZ7_9AGAR</name>
<evidence type="ECO:0000313" key="3">
    <source>
        <dbReference type="Proteomes" id="UP001175228"/>
    </source>
</evidence>
<proteinExistence type="predicted"/>
<dbReference type="AlphaFoldDB" id="A0AA39PTZ7"/>
<organism evidence="2 3">
    <name type="scientific">Armillaria luteobubalina</name>
    <dbReference type="NCBI Taxonomy" id="153913"/>
    <lineage>
        <taxon>Eukaryota</taxon>
        <taxon>Fungi</taxon>
        <taxon>Dikarya</taxon>
        <taxon>Basidiomycota</taxon>
        <taxon>Agaricomycotina</taxon>
        <taxon>Agaricomycetes</taxon>
        <taxon>Agaricomycetidae</taxon>
        <taxon>Agaricales</taxon>
        <taxon>Marasmiineae</taxon>
        <taxon>Physalacriaceae</taxon>
        <taxon>Armillaria</taxon>
    </lineage>
</organism>